<evidence type="ECO:0000256" key="1">
    <source>
        <dbReference type="ARBA" id="ARBA00023125"/>
    </source>
</evidence>
<reference evidence="5 6" key="1">
    <citation type="submission" date="2021-06" db="EMBL/GenBank/DDBJ databases">
        <title>Updating the genus Pseudomonas: Description of 43 new species and partition of the Pseudomonas putida group.</title>
        <authorList>
            <person name="Girard L."/>
            <person name="Lood C."/>
            <person name="Vandamme P."/>
            <person name="Rokni-Zadeh H."/>
            <person name="Van Noort V."/>
            <person name="Hofte M."/>
            <person name="Lavigne R."/>
            <person name="De Mot R."/>
        </authorList>
    </citation>
    <scope>NUCLEOTIDE SEQUENCE [LARGE SCALE GENOMIC DNA]</scope>
    <source>
        <strain evidence="5 6">COR58</strain>
    </source>
</reference>
<feature type="compositionally biased region" description="Basic and acidic residues" evidence="3">
    <location>
        <begin position="13"/>
        <end position="24"/>
    </location>
</feature>
<proteinExistence type="predicted"/>
<accession>A0ABS6PDI8</accession>
<gene>
    <name evidence="5" type="ORF">KVG96_11240</name>
</gene>
<organism evidence="5 6">
    <name type="scientific">Pseudomonas ekonensis</name>
    <dbReference type="NCBI Taxonomy" id="2842353"/>
    <lineage>
        <taxon>Bacteria</taxon>
        <taxon>Pseudomonadati</taxon>
        <taxon>Pseudomonadota</taxon>
        <taxon>Gammaproteobacteria</taxon>
        <taxon>Pseudomonadales</taxon>
        <taxon>Pseudomonadaceae</taxon>
        <taxon>Pseudomonas</taxon>
    </lineage>
</organism>
<name>A0ABS6PDI8_9PSED</name>
<dbReference type="InterPro" id="IPR050109">
    <property type="entry name" value="HTH-type_TetR-like_transc_reg"/>
</dbReference>
<comment type="caution">
    <text evidence="5">The sequence shown here is derived from an EMBL/GenBank/DDBJ whole genome shotgun (WGS) entry which is preliminary data.</text>
</comment>
<sequence length="220" mass="24272">MHDAPRPAPAAHRQADDGQPEPRARRGRPVGNHEEKRTGLLNAVVSVIAREGYADTSMRKVAQQAGCTTGAVTYYFANKEEMVTAAARHLFDQFDILLDGGNGADIGALIKDWLNLAKTDEADAWLALFQLMAHARHEPAFARVFEERYSRFRQVFSAVLAQGQRDGKIRNDVDATLLADLLSAMGDGWMMAKPIEPERFTPANKDALLTTVMTLLAPVR</sequence>
<dbReference type="EMBL" id="JAHSTS010000001">
    <property type="protein sequence ID" value="MBV4458527.1"/>
    <property type="molecule type" value="Genomic_DNA"/>
</dbReference>
<evidence type="ECO:0000313" key="6">
    <source>
        <dbReference type="Proteomes" id="UP000765224"/>
    </source>
</evidence>
<evidence type="ECO:0000256" key="3">
    <source>
        <dbReference type="SAM" id="MobiDB-lite"/>
    </source>
</evidence>
<keyword evidence="1 2" id="KW-0238">DNA-binding</keyword>
<dbReference type="RefSeq" id="WP_217892127.1">
    <property type="nucleotide sequence ID" value="NZ_JAHSTS010000001.1"/>
</dbReference>
<dbReference type="Pfam" id="PF00440">
    <property type="entry name" value="TetR_N"/>
    <property type="match status" value="1"/>
</dbReference>
<keyword evidence="6" id="KW-1185">Reference proteome</keyword>
<dbReference type="PANTHER" id="PTHR30055:SF226">
    <property type="entry name" value="HTH-TYPE TRANSCRIPTIONAL REGULATOR PKSA"/>
    <property type="match status" value="1"/>
</dbReference>
<dbReference type="PANTHER" id="PTHR30055">
    <property type="entry name" value="HTH-TYPE TRANSCRIPTIONAL REGULATOR RUTR"/>
    <property type="match status" value="1"/>
</dbReference>
<dbReference type="InterPro" id="IPR001647">
    <property type="entry name" value="HTH_TetR"/>
</dbReference>
<protein>
    <submittedName>
        <fullName evidence="5">TetR/AcrR family transcriptional regulator</fullName>
    </submittedName>
</protein>
<feature type="region of interest" description="Disordered" evidence="3">
    <location>
        <begin position="1"/>
        <end position="36"/>
    </location>
</feature>
<dbReference type="Proteomes" id="UP000765224">
    <property type="component" value="Unassembled WGS sequence"/>
</dbReference>
<evidence type="ECO:0000313" key="5">
    <source>
        <dbReference type="EMBL" id="MBV4458527.1"/>
    </source>
</evidence>
<dbReference type="InterPro" id="IPR039538">
    <property type="entry name" value="BetI_C"/>
</dbReference>
<evidence type="ECO:0000256" key="2">
    <source>
        <dbReference type="PROSITE-ProRule" id="PRU00335"/>
    </source>
</evidence>
<dbReference type="PROSITE" id="PS50977">
    <property type="entry name" value="HTH_TETR_2"/>
    <property type="match status" value="1"/>
</dbReference>
<feature type="domain" description="HTH tetR-type" evidence="4">
    <location>
        <begin position="34"/>
        <end position="94"/>
    </location>
</feature>
<feature type="DNA-binding region" description="H-T-H motif" evidence="2">
    <location>
        <begin position="57"/>
        <end position="76"/>
    </location>
</feature>
<dbReference type="Pfam" id="PF13977">
    <property type="entry name" value="TetR_C_6"/>
    <property type="match status" value="1"/>
</dbReference>
<evidence type="ECO:0000259" key="4">
    <source>
        <dbReference type="PROSITE" id="PS50977"/>
    </source>
</evidence>